<dbReference type="InterPro" id="IPR014755">
    <property type="entry name" value="Cu-Rt/internalin_Ig-like"/>
</dbReference>
<dbReference type="GO" id="GO:0005886">
    <property type="term" value="C:plasma membrane"/>
    <property type="evidence" value="ECO:0007669"/>
    <property type="project" value="TreeGrafter"/>
</dbReference>
<accession>A0A2U9PZZ1</accession>
<dbReference type="Proteomes" id="UP000011200">
    <property type="component" value="Chromosome"/>
</dbReference>
<keyword evidence="5" id="KW-0812">Transmembrane</keyword>
<dbReference type="Gene3D" id="2.60.40.1220">
    <property type="match status" value="1"/>
</dbReference>
<keyword evidence="4" id="KW-0186">Copper</keyword>
<protein>
    <submittedName>
        <fullName evidence="8">Copper resistance protein CopC</fullName>
    </submittedName>
</protein>
<dbReference type="GO" id="GO:0042597">
    <property type="term" value="C:periplasmic space"/>
    <property type="evidence" value="ECO:0007669"/>
    <property type="project" value="InterPro"/>
</dbReference>
<keyword evidence="5" id="KW-0472">Membrane</keyword>
<comment type="subcellular location">
    <subcellularLocation>
        <location evidence="1">Cell envelope</location>
    </subcellularLocation>
</comment>
<keyword evidence="3 6" id="KW-0732">Signal</keyword>
<dbReference type="EMBL" id="CP027541">
    <property type="protein sequence ID" value="AWT57254.1"/>
    <property type="molecule type" value="Genomic_DNA"/>
</dbReference>
<evidence type="ECO:0000256" key="4">
    <source>
        <dbReference type="ARBA" id="ARBA00023008"/>
    </source>
</evidence>
<dbReference type="PANTHER" id="PTHR34820">
    <property type="entry name" value="INNER MEMBRANE PROTEIN YEBZ"/>
    <property type="match status" value="1"/>
</dbReference>
<keyword evidence="5" id="KW-1133">Transmembrane helix</keyword>
<dbReference type="PANTHER" id="PTHR34820:SF4">
    <property type="entry name" value="INNER MEMBRANE PROTEIN YEBZ"/>
    <property type="match status" value="1"/>
</dbReference>
<dbReference type="GO" id="GO:0030313">
    <property type="term" value="C:cell envelope"/>
    <property type="evidence" value="ECO:0007669"/>
    <property type="project" value="UniProtKB-SubCell"/>
</dbReference>
<evidence type="ECO:0000256" key="2">
    <source>
        <dbReference type="ARBA" id="ARBA00022723"/>
    </source>
</evidence>
<evidence type="ECO:0000256" key="1">
    <source>
        <dbReference type="ARBA" id="ARBA00004196"/>
    </source>
</evidence>
<dbReference type="SUPFAM" id="SSF81296">
    <property type="entry name" value="E set domains"/>
    <property type="match status" value="1"/>
</dbReference>
<reference evidence="9" key="2">
    <citation type="submission" date="2018-03" db="EMBL/GenBank/DDBJ databases">
        <authorList>
            <person name="Derbyshire K."/>
            <person name="Gray T.A."/>
            <person name="Champion M."/>
        </authorList>
    </citation>
    <scope>NUCLEOTIDE SEQUENCE [LARGE SCALE GENOMIC DNA]</scope>
    <source>
        <strain evidence="9">MKD8</strain>
    </source>
</reference>
<dbReference type="GO" id="GO:0006825">
    <property type="term" value="P:copper ion transport"/>
    <property type="evidence" value="ECO:0007669"/>
    <property type="project" value="InterPro"/>
</dbReference>
<dbReference type="RefSeq" id="WP_003897849.1">
    <property type="nucleotide sequence ID" value="NZ_CP027541.1"/>
</dbReference>
<dbReference type="GO" id="GO:0046688">
    <property type="term" value="P:response to copper ion"/>
    <property type="evidence" value="ECO:0007669"/>
    <property type="project" value="InterPro"/>
</dbReference>
<name>A0A2U9PZZ1_MYCSE</name>
<gene>
    <name evidence="8" type="ORF">D806_063210</name>
</gene>
<dbReference type="AlphaFoldDB" id="A0A2U9PZZ1"/>
<dbReference type="Pfam" id="PF04234">
    <property type="entry name" value="CopC"/>
    <property type="match status" value="1"/>
</dbReference>
<reference evidence="8 9" key="1">
    <citation type="journal article" date="2013" name="Genome Announc.">
        <title>Draft genome sequence of MKD8, a conjugal recipient Mycobacterium smegmatis strain.</title>
        <authorList>
            <person name="Gray T.A."/>
            <person name="Palumbo M.J."/>
            <person name="Derbyshire K.M."/>
        </authorList>
    </citation>
    <scope>NUCLEOTIDE SEQUENCE [LARGE SCALE GENOMIC DNA]</scope>
    <source>
        <strain evidence="8 9">MKD8</strain>
    </source>
</reference>
<evidence type="ECO:0000256" key="3">
    <source>
        <dbReference type="ARBA" id="ARBA00022729"/>
    </source>
</evidence>
<evidence type="ECO:0000256" key="5">
    <source>
        <dbReference type="SAM" id="Phobius"/>
    </source>
</evidence>
<evidence type="ECO:0000259" key="7">
    <source>
        <dbReference type="Pfam" id="PF04234"/>
    </source>
</evidence>
<dbReference type="InterPro" id="IPR014756">
    <property type="entry name" value="Ig_E-set"/>
</dbReference>
<evidence type="ECO:0000256" key="6">
    <source>
        <dbReference type="SAM" id="SignalP"/>
    </source>
</evidence>
<keyword evidence="2" id="KW-0479">Metal-binding</keyword>
<dbReference type="InterPro" id="IPR007348">
    <property type="entry name" value="CopC_dom"/>
</dbReference>
<organism evidence="8 9">
    <name type="scientific">Mycolicibacterium smegmatis (strain MKD8)</name>
    <name type="common">Mycobacterium smegmatis</name>
    <dbReference type="NCBI Taxonomy" id="1214915"/>
    <lineage>
        <taxon>Bacteria</taxon>
        <taxon>Bacillati</taxon>
        <taxon>Actinomycetota</taxon>
        <taxon>Actinomycetes</taxon>
        <taxon>Mycobacteriales</taxon>
        <taxon>Mycobacteriaceae</taxon>
        <taxon>Mycolicibacterium</taxon>
    </lineage>
</organism>
<feature type="chain" id="PRO_5015879125" evidence="6">
    <location>
        <begin position="41"/>
        <end position="183"/>
    </location>
</feature>
<sequence length="183" mass="18600">MTPLHGARSRVLTRLLSFALTALTLVAASLAGAGAASAHAALISTDPAENTTLTESPQRVSATFNEPMQQAFAAMTVVGPDGNLWSTDDPQVEGTVVSVGVRPLGPAGTYTVNYRATSADGHVVSGSWSFDLTVAGPGTPGPTVAPAPAPAASEDDGLPVWPFVLAAVVIVGGGAWWALRRRA</sequence>
<evidence type="ECO:0000313" key="9">
    <source>
        <dbReference type="Proteomes" id="UP000011200"/>
    </source>
</evidence>
<evidence type="ECO:0000313" key="8">
    <source>
        <dbReference type="EMBL" id="AWT57254.1"/>
    </source>
</evidence>
<feature type="domain" description="CopC" evidence="7">
    <location>
        <begin position="39"/>
        <end position="131"/>
    </location>
</feature>
<feature type="transmembrane region" description="Helical" evidence="5">
    <location>
        <begin position="160"/>
        <end position="179"/>
    </location>
</feature>
<dbReference type="InterPro" id="IPR032694">
    <property type="entry name" value="CopC/D"/>
</dbReference>
<proteinExistence type="predicted"/>
<feature type="signal peptide" evidence="6">
    <location>
        <begin position="1"/>
        <end position="40"/>
    </location>
</feature>
<dbReference type="GO" id="GO:0005507">
    <property type="term" value="F:copper ion binding"/>
    <property type="evidence" value="ECO:0007669"/>
    <property type="project" value="InterPro"/>
</dbReference>